<dbReference type="AlphaFoldDB" id="A0A1Q9QYE3"/>
<accession>A0A1Q9QYE3</accession>
<sequence length="134" mass="14670">MAFPLLIQHQVHLPAQGQGRELGQFLPGQGIQAHALAVLGQGFQASHGQQLAGQASGPGHALFEKGQGLVTFLFVTGTSRIAGMDRQHRQRRPQLMGGIGDKSPLPLQQPGHLQQLMVERLGHGRQLRWQRVQR</sequence>
<evidence type="ECO:0000313" key="1">
    <source>
        <dbReference type="EMBL" id="OLS60181.1"/>
    </source>
</evidence>
<proteinExistence type="predicted"/>
<dbReference type="Proteomes" id="UP000186736">
    <property type="component" value="Unassembled WGS sequence"/>
</dbReference>
<comment type="caution">
    <text evidence="1">The sequence shown here is derived from an EMBL/GenBank/DDBJ whole genome shotgun (WGS) entry which is preliminary data.</text>
</comment>
<organism evidence="1 2">
    <name type="scientific">Pseudomonas putida</name>
    <name type="common">Arthrobacter siderocapsulatus</name>
    <dbReference type="NCBI Taxonomy" id="303"/>
    <lineage>
        <taxon>Bacteria</taxon>
        <taxon>Pseudomonadati</taxon>
        <taxon>Pseudomonadota</taxon>
        <taxon>Gammaproteobacteria</taxon>
        <taxon>Pseudomonadales</taxon>
        <taxon>Pseudomonadaceae</taxon>
        <taxon>Pseudomonas</taxon>
    </lineage>
</organism>
<dbReference type="EMBL" id="MKZO01000048">
    <property type="protein sequence ID" value="OLS60181.1"/>
    <property type="molecule type" value="Genomic_DNA"/>
</dbReference>
<evidence type="ECO:0000313" key="2">
    <source>
        <dbReference type="Proteomes" id="UP000186736"/>
    </source>
</evidence>
<name>A0A1Q9QYE3_PSEPU</name>
<gene>
    <name evidence="1" type="ORF">PSEMO_49140</name>
</gene>
<protein>
    <submittedName>
        <fullName evidence="1">Uncharacterized protein</fullName>
    </submittedName>
</protein>
<reference evidence="1 2" key="1">
    <citation type="submission" date="2016-10" db="EMBL/GenBank/DDBJ databases">
        <title>Genome Sequence of Pseudomonas putida GM4FR.</title>
        <authorList>
            <person name="Poehlein A."/>
            <person name="Wemheuer F."/>
            <person name="Hollensteiner J."/>
            <person name="Wemheuer B."/>
        </authorList>
    </citation>
    <scope>NUCLEOTIDE SEQUENCE [LARGE SCALE GENOMIC DNA]</scope>
    <source>
        <strain evidence="1 2">GM4FR</strain>
    </source>
</reference>